<accession>A0A5Q8BC75</accession>
<sequence length="311" mass="36313">MMLSRNILPRIYRKLNEIALCGLNEDYARIRRIPQHLDLINLGSNPAKYGLDYADTGVKAFNLAVGPQTLEYDFRMLKNYHSFLDEKGAKLLLLLLCPFSLLKFRYTEYDGDACRDHRYYPILHHSMINNYEEQTYTDLKKRTLLHLLKHPLRLLSILKGTAHKKMKSETNPLNEQQMTSSAEGYIRGWMREFGLHNFELKDIPQSVKNDLQKNSEILDEIKAFCDERGIKPVIVLPPVSEYIMGNIPQGFREYCTYSILKQKDILMLDYMNDHTYNQPANFVDALCLNKTGRRKFTQGVLSDLKRLKLLK</sequence>
<gene>
    <name evidence="1" type="ORF">GKD68_14635</name>
</gene>
<dbReference type="EMBL" id="WKNE01000011">
    <property type="protein sequence ID" value="MRZ55956.1"/>
    <property type="molecule type" value="Genomic_DNA"/>
</dbReference>
<name>A0A5Q8BC75_PARDI</name>
<organism evidence="1 2">
    <name type="scientific">Parabacteroides distasonis</name>
    <dbReference type="NCBI Taxonomy" id="823"/>
    <lineage>
        <taxon>Bacteria</taxon>
        <taxon>Pseudomonadati</taxon>
        <taxon>Bacteroidota</taxon>
        <taxon>Bacteroidia</taxon>
        <taxon>Bacteroidales</taxon>
        <taxon>Tannerellaceae</taxon>
        <taxon>Parabacteroides</taxon>
    </lineage>
</organism>
<evidence type="ECO:0000313" key="1">
    <source>
        <dbReference type="EMBL" id="MRZ55956.1"/>
    </source>
</evidence>
<protein>
    <submittedName>
        <fullName evidence="1">Uncharacterized protein</fullName>
    </submittedName>
</protein>
<dbReference type="AlphaFoldDB" id="A0A5Q8BC75"/>
<dbReference type="RefSeq" id="WP_122246838.1">
    <property type="nucleotide sequence ID" value="NZ_JADMXS010000046.1"/>
</dbReference>
<dbReference type="Proteomes" id="UP000432516">
    <property type="component" value="Unassembled WGS sequence"/>
</dbReference>
<comment type="caution">
    <text evidence="1">The sequence shown here is derived from an EMBL/GenBank/DDBJ whole genome shotgun (WGS) entry which is preliminary data.</text>
</comment>
<evidence type="ECO:0000313" key="2">
    <source>
        <dbReference type="Proteomes" id="UP000432516"/>
    </source>
</evidence>
<reference evidence="1 2" key="1">
    <citation type="journal article" date="2019" name="Nat. Med.">
        <title>A library of human gut bacterial isolates paired with longitudinal multiomics data enables mechanistic microbiome research.</title>
        <authorList>
            <person name="Poyet M."/>
            <person name="Groussin M."/>
            <person name="Gibbons S.M."/>
            <person name="Avila-Pacheco J."/>
            <person name="Jiang X."/>
            <person name="Kearney S.M."/>
            <person name="Perrotta A.R."/>
            <person name="Berdy B."/>
            <person name="Zhao S."/>
            <person name="Lieberman T.D."/>
            <person name="Swanson P.K."/>
            <person name="Smith M."/>
            <person name="Roesemann S."/>
            <person name="Alexander J.E."/>
            <person name="Rich S.A."/>
            <person name="Livny J."/>
            <person name="Vlamakis H."/>
            <person name="Clish C."/>
            <person name="Bullock K."/>
            <person name="Deik A."/>
            <person name="Scott J."/>
            <person name="Pierce K.A."/>
            <person name="Xavier R.J."/>
            <person name="Alm E.J."/>
        </authorList>
    </citation>
    <scope>NUCLEOTIDE SEQUENCE [LARGE SCALE GENOMIC DNA]</scope>
    <source>
        <strain evidence="1 2">BIOML-A2</strain>
    </source>
</reference>
<proteinExistence type="predicted"/>